<dbReference type="SUPFAM" id="SSF52266">
    <property type="entry name" value="SGNH hydrolase"/>
    <property type="match status" value="1"/>
</dbReference>
<dbReference type="Proteomes" id="UP001174677">
    <property type="component" value="Chromosome 3"/>
</dbReference>
<protein>
    <recommendedName>
        <fullName evidence="3">Methylenetetrahydrofolate reductase (NAD(P)H)</fullName>
    </recommendedName>
</protein>
<evidence type="ECO:0000313" key="1">
    <source>
        <dbReference type="EMBL" id="KAJ9184791.1"/>
    </source>
</evidence>
<organism evidence="1 2">
    <name type="scientific">Hevea brasiliensis</name>
    <name type="common">Para rubber tree</name>
    <name type="synonym">Siphonia brasiliensis</name>
    <dbReference type="NCBI Taxonomy" id="3981"/>
    <lineage>
        <taxon>Eukaryota</taxon>
        <taxon>Viridiplantae</taxon>
        <taxon>Streptophyta</taxon>
        <taxon>Embryophyta</taxon>
        <taxon>Tracheophyta</taxon>
        <taxon>Spermatophyta</taxon>
        <taxon>Magnoliopsida</taxon>
        <taxon>eudicotyledons</taxon>
        <taxon>Gunneridae</taxon>
        <taxon>Pentapetalae</taxon>
        <taxon>rosids</taxon>
        <taxon>fabids</taxon>
        <taxon>Malpighiales</taxon>
        <taxon>Euphorbiaceae</taxon>
        <taxon>Crotonoideae</taxon>
        <taxon>Micrandreae</taxon>
        <taxon>Hevea</taxon>
    </lineage>
</organism>
<evidence type="ECO:0000313" key="2">
    <source>
        <dbReference type="Proteomes" id="UP001174677"/>
    </source>
</evidence>
<dbReference type="EMBL" id="JARPOI010000003">
    <property type="protein sequence ID" value="KAJ9184791.1"/>
    <property type="molecule type" value="Genomic_DNA"/>
</dbReference>
<dbReference type="PANTHER" id="PTHR14209">
    <property type="entry name" value="ISOAMYL ACETATE-HYDROLYZING ESTERASE 1"/>
    <property type="match status" value="1"/>
</dbReference>
<accession>A0ABQ9MZR9</accession>
<name>A0ABQ9MZR9_HEVBR</name>
<proteinExistence type="predicted"/>
<dbReference type="PANTHER" id="PTHR14209:SF19">
    <property type="entry name" value="ISOAMYL ACETATE-HYDROLYZING ESTERASE 1 HOMOLOG"/>
    <property type="match status" value="1"/>
</dbReference>
<gene>
    <name evidence="1" type="ORF">P3X46_004479</name>
</gene>
<keyword evidence="2" id="KW-1185">Reference proteome</keyword>
<dbReference type="Gene3D" id="3.40.50.1110">
    <property type="entry name" value="SGNH hydrolase"/>
    <property type="match status" value="1"/>
</dbReference>
<comment type="caution">
    <text evidence="1">The sequence shown here is derived from an EMBL/GenBank/DDBJ whole genome shotgun (WGS) entry which is preliminary data.</text>
</comment>
<dbReference type="InterPro" id="IPR036514">
    <property type="entry name" value="SGNH_hydro_sf"/>
</dbReference>
<sequence>MRPKIYLLGGSITKEGCSGYNIRWALKVAERVFLPMESKEYGANDACLLDRCSAFLHVPLTKYKHNLHPNTVVLFITPPIDEAARPGIFMKNEAASAYAKTCIAIAEELGVLDGLHLTQSGNKIAFEEVVMKLKEQGLSAKTLPVDLPLIADIDPKDPLKACQKKIIAFHF</sequence>
<reference evidence="1" key="1">
    <citation type="journal article" date="2023" name="Plant Biotechnol. J.">
        <title>Chromosome-level wild Hevea brasiliensis genome provides new tools for genomic-assisted breeding and valuable loci to elevate rubber yield.</title>
        <authorList>
            <person name="Cheng H."/>
            <person name="Song X."/>
            <person name="Hu Y."/>
            <person name="Wu T."/>
            <person name="Yang Q."/>
            <person name="An Z."/>
            <person name="Feng S."/>
            <person name="Deng Z."/>
            <person name="Wu W."/>
            <person name="Zeng X."/>
            <person name="Tu M."/>
            <person name="Wang X."/>
            <person name="Huang H."/>
        </authorList>
    </citation>
    <scope>NUCLEOTIDE SEQUENCE</scope>
    <source>
        <strain evidence="1">MT/VB/25A 57/8</strain>
    </source>
</reference>
<evidence type="ECO:0008006" key="3">
    <source>
        <dbReference type="Google" id="ProtNLM"/>
    </source>
</evidence>
<dbReference type="InterPro" id="IPR045136">
    <property type="entry name" value="Iah1-like"/>
</dbReference>